<dbReference type="CDD" id="cd01641">
    <property type="entry name" value="Bacterial_IMPase_like_1"/>
    <property type="match status" value="1"/>
</dbReference>
<dbReference type="GO" id="GO:0000105">
    <property type="term" value="P:L-histidine biosynthetic process"/>
    <property type="evidence" value="ECO:0007669"/>
    <property type="project" value="TreeGrafter"/>
</dbReference>
<dbReference type="GO" id="GO:0046872">
    <property type="term" value="F:metal ion binding"/>
    <property type="evidence" value="ECO:0007669"/>
    <property type="project" value="UniProtKB-KW"/>
</dbReference>
<keyword evidence="4" id="KW-0378">Hydrolase</keyword>
<evidence type="ECO:0000256" key="5">
    <source>
        <dbReference type="ARBA" id="ARBA00022842"/>
    </source>
</evidence>
<dbReference type="InterPro" id="IPR000760">
    <property type="entry name" value="Inositol_monophosphatase-like"/>
</dbReference>
<evidence type="ECO:0000256" key="6">
    <source>
        <dbReference type="PIRSR" id="PIRSR600760-2"/>
    </source>
</evidence>
<feature type="binding site" evidence="6">
    <location>
        <position position="95"/>
    </location>
    <ligand>
        <name>Mg(2+)</name>
        <dbReference type="ChEBI" id="CHEBI:18420"/>
        <label>1</label>
        <note>catalytic</note>
    </ligand>
</feature>
<dbReference type="SUPFAM" id="SSF56655">
    <property type="entry name" value="Carbohydrate phosphatase"/>
    <property type="match status" value="1"/>
</dbReference>
<dbReference type="Pfam" id="PF00459">
    <property type="entry name" value="Inositol_P"/>
    <property type="match status" value="1"/>
</dbReference>
<proteinExistence type="inferred from homology"/>
<dbReference type="InterPro" id="IPR051090">
    <property type="entry name" value="Inositol_monoP_superfamily"/>
</dbReference>
<dbReference type="PROSITE" id="PS00629">
    <property type="entry name" value="IMP_1"/>
    <property type="match status" value="1"/>
</dbReference>
<comment type="cofactor">
    <cofactor evidence="1 6">
        <name>Mg(2+)</name>
        <dbReference type="ChEBI" id="CHEBI:18420"/>
    </cofactor>
</comment>
<accession>A0A977KS90</accession>
<keyword evidence="5 6" id="KW-0460">Magnesium</keyword>
<dbReference type="Gene3D" id="3.40.190.80">
    <property type="match status" value="1"/>
</dbReference>
<dbReference type="EMBL" id="CP073041">
    <property type="protein sequence ID" value="UXE58739.1"/>
    <property type="molecule type" value="Genomic_DNA"/>
</dbReference>
<feature type="binding site" evidence="6">
    <location>
        <position position="92"/>
    </location>
    <ligand>
        <name>Mg(2+)</name>
        <dbReference type="ChEBI" id="CHEBI:18420"/>
        <label>1</label>
        <note>catalytic</note>
    </ligand>
</feature>
<evidence type="ECO:0000256" key="4">
    <source>
        <dbReference type="ARBA" id="ARBA00022801"/>
    </source>
</evidence>
<name>A0A977KS90_9CYAN</name>
<evidence type="ECO:0000256" key="1">
    <source>
        <dbReference type="ARBA" id="ARBA00001946"/>
    </source>
</evidence>
<protein>
    <submittedName>
        <fullName evidence="7">Inositol monophosphatase family protein</fullName>
    </submittedName>
</protein>
<dbReference type="Proteomes" id="UP001065613">
    <property type="component" value="Chromosome"/>
</dbReference>
<gene>
    <name evidence="7" type="ORF">KA717_22270</name>
</gene>
<dbReference type="InterPro" id="IPR020583">
    <property type="entry name" value="Inositol_monoP_metal-BS"/>
</dbReference>
<feature type="binding site" evidence="6">
    <location>
        <position position="76"/>
    </location>
    <ligand>
        <name>Mg(2+)</name>
        <dbReference type="ChEBI" id="CHEBI:18420"/>
        <label>1</label>
        <note>catalytic</note>
    </ligand>
</feature>
<keyword evidence="3 6" id="KW-0479">Metal-binding</keyword>
<feature type="binding site" evidence="6">
    <location>
        <position position="94"/>
    </location>
    <ligand>
        <name>Mg(2+)</name>
        <dbReference type="ChEBI" id="CHEBI:18420"/>
        <label>1</label>
        <note>catalytic</note>
    </ligand>
</feature>
<comment type="similarity">
    <text evidence="2">Belongs to the inositol monophosphatase superfamily.</text>
</comment>
<dbReference type="GO" id="GO:0016791">
    <property type="term" value="F:phosphatase activity"/>
    <property type="evidence" value="ECO:0007669"/>
    <property type="project" value="UniProtKB-ARBA"/>
</dbReference>
<organism evidence="7">
    <name type="scientific">Woronichinia naegeliana WA131</name>
    <dbReference type="NCBI Taxonomy" id="2824559"/>
    <lineage>
        <taxon>Bacteria</taxon>
        <taxon>Bacillati</taxon>
        <taxon>Cyanobacteriota</taxon>
        <taxon>Cyanophyceae</taxon>
        <taxon>Synechococcales</taxon>
        <taxon>Coelosphaeriaceae</taxon>
        <taxon>Woronichinia</taxon>
    </lineage>
</organism>
<dbReference type="PRINTS" id="PR00377">
    <property type="entry name" value="IMPHPHTASES"/>
</dbReference>
<reference evidence="7" key="1">
    <citation type="submission" date="2021-04" db="EMBL/GenBank/DDBJ databases">
        <title>Genome sequence of Woronichinia naegeliana from Washington state freshwater lake bloom.</title>
        <authorList>
            <person name="Dreher T.W."/>
        </authorList>
    </citation>
    <scope>NUCLEOTIDE SEQUENCE</scope>
    <source>
        <strain evidence="7">WA131</strain>
    </source>
</reference>
<dbReference type="AlphaFoldDB" id="A0A977KS90"/>
<sequence>MSSLINYSVQKRLELAHILADLSGEIIRHYFRRSHLQAETKLGESSAIVTIADQEAEQVMVDRLLQDFPDDGVIREEGENKTSQSGYSWVIDPIDGTSAFVKGLPIFGTLIGLIDHQNNPLLGIANQPITLERWQGIHGAKSLFQNQCLENHYAQESHWSLAEACLASTTPLMFITSRQQRIANQLQQICKRTAFGGDCYNYLSLAAGWTAMPLIILESDMKYYDFCALIPIIEGSGAIISDWQGQPLNPQSTEVLATANAHLHQAVLAVIKKAESHNYDSA</sequence>
<evidence type="ECO:0000313" key="7">
    <source>
        <dbReference type="EMBL" id="UXE58739.1"/>
    </source>
</evidence>
<dbReference type="KEGG" id="wna:KA717_22270"/>
<feature type="binding site" evidence="6">
    <location>
        <position position="225"/>
    </location>
    <ligand>
        <name>Mg(2+)</name>
        <dbReference type="ChEBI" id="CHEBI:18420"/>
        <label>1</label>
        <note>catalytic</note>
    </ligand>
</feature>
<dbReference type="Gene3D" id="3.30.540.10">
    <property type="entry name" value="Fructose-1,6-Bisphosphatase, subunit A, domain 1"/>
    <property type="match status" value="1"/>
</dbReference>
<dbReference type="PANTHER" id="PTHR43200:SF6">
    <property type="entry name" value="3'(2'),5'-BISPHOSPHATE NUCLEOTIDASE"/>
    <property type="match status" value="1"/>
</dbReference>
<evidence type="ECO:0000256" key="2">
    <source>
        <dbReference type="ARBA" id="ARBA00009759"/>
    </source>
</evidence>
<dbReference type="PANTHER" id="PTHR43200">
    <property type="entry name" value="PHOSPHATASE"/>
    <property type="match status" value="1"/>
</dbReference>
<evidence type="ECO:0000256" key="3">
    <source>
        <dbReference type="ARBA" id="ARBA00022723"/>
    </source>
</evidence>